<organism evidence="2 3">
    <name type="scientific">Halorarum halophilum</name>
    <dbReference type="NCBI Taxonomy" id="2743090"/>
    <lineage>
        <taxon>Archaea</taxon>
        <taxon>Methanobacteriati</taxon>
        <taxon>Methanobacteriota</taxon>
        <taxon>Stenosarchaea group</taxon>
        <taxon>Halobacteria</taxon>
        <taxon>Halobacteriales</taxon>
        <taxon>Haloferacaceae</taxon>
        <taxon>Halorarum</taxon>
    </lineage>
</organism>
<dbReference type="KEGG" id="halg:HUG10_02830"/>
<proteinExistence type="predicted"/>
<evidence type="ECO:0000256" key="1">
    <source>
        <dbReference type="SAM" id="MobiDB-lite"/>
    </source>
</evidence>
<dbReference type="InterPro" id="IPR038389">
    <property type="entry name" value="PSMG2_sf"/>
</dbReference>
<protein>
    <submittedName>
        <fullName evidence="2">Proteasome assembly chaperone family protein</fullName>
    </submittedName>
</protein>
<dbReference type="PANTHER" id="PTHR35610:SF7">
    <property type="entry name" value="3-ISOPROPYLMALATE DEHYDRATASE"/>
    <property type="match status" value="1"/>
</dbReference>
<dbReference type="EMBL" id="CP058529">
    <property type="protein sequence ID" value="QLG26538.1"/>
    <property type="molecule type" value="Genomic_DNA"/>
</dbReference>
<dbReference type="Gene3D" id="3.40.50.10900">
    <property type="entry name" value="PAC-like subunit"/>
    <property type="match status" value="1"/>
</dbReference>
<dbReference type="GO" id="GO:0000502">
    <property type="term" value="C:proteasome complex"/>
    <property type="evidence" value="ECO:0007669"/>
    <property type="project" value="UniProtKB-KW"/>
</dbReference>
<dbReference type="AlphaFoldDB" id="A0A7D5KWF2"/>
<dbReference type="InterPro" id="IPR019151">
    <property type="entry name" value="Proteasome_assmbl_chaperone_2"/>
</dbReference>
<dbReference type="Proteomes" id="UP000509750">
    <property type="component" value="Chromosome"/>
</dbReference>
<sequence length="251" mass="27089">MPDTRTDGGPSFHVDSTSKPSSTVLAGFSGFGLAGLTAVDYLVDHLELEQTGHIRAEGLPTITPFEAGRPRYPTRLYSRPDLDVTVLVGELFVPVSMADPFSNAILQWTGKSDVTEVGVLSGIPFAHGPDDHRAFYVASDDYAARHFEGDDASPVPPMGNGFLDGTNAALMARAMESDLAVGVYVTPVHAEVPDVDATIRLLEAVEAVYELGIDTAPLEAFAEQVHQHYQSLAERLEAAAEEEQPLDRMYM</sequence>
<dbReference type="OrthoDB" id="165933at2157"/>
<evidence type="ECO:0000313" key="3">
    <source>
        <dbReference type="Proteomes" id="UP000509750"/>
    </source>
</evidence>
<dbReference type="Pfam" id="PF09754">
    <property type="entry name" value="PAC2"/>
    <property type="match status" value="1"/>
</dbReference>
<dbReference type="RefSeq" id="WP_179168113.1">
    <property type="nucleotide sequence ID" value="NZ_CP058529.1"/>
</dbReference>
<gene>
    <name evidence="2" type="ORF">HUG10_02830</name>
</gene>
<evidence type="ECO:0000313" key="2">
    <source>
        <dbReference type="EMBL" id="QLG26538.1"/>
    </source>
</evidence>
<feature type="region of interest" description="Disordered" evidence="1">
    <location>
        <begin position="1"/>
        <end position="21"/>
    </location>
</feature>
<dbReference type="PANTHER" id="PTHR35610">
    <property type="entry name" value="3-ISOPROPYLMALATE DEHYDRATASE-RELATED"/>
    <property type="match status" value="1"/>
</dbReference>
<keyword evidence="2" id="KW-0647">Proteasome</keyword>
<keyword evidence="3" id="KW-1185">Reference proteome</keyword>
<name>A0A7D5KWF2_9EURY</name>
<dbReference type="SUPFAM" id="SSF159659">
    <property type="entry name" value="Cgl1923-like"/>
    <property type="match status" value="1"/>
</dbReference>
<accession>A0A7D5KWF2</accession>
<dbReference type="GeneID" id="56027733"/>
<reference evidence="2 3" key="1">
    <citation type="submission" date="2020-07" db="EMBL/GenBank/DDBJ databases">
        <title>Gai3-2, isolated from salt lake.</title>
        <authorList>
            <person name="Cui H."/>
            <person name="Shi X."/>
        </authorList>
    </citation>
    <scope>NUCLEOTIDE SEQUENCE [LARGE SCALE GENOMIC DNA]</scope>
    <source>
        <strain evidence="2 3">Gai3-2</strain>
    </source>
</reference>